<dbReference type="EMBL" id="SDPU01000001">
    <property type="protein sequence ID" value="RYU15591.1"/>
    <property type="molecule type" value="Genomic_DNA"/>
</dbReference>
<dbReference type="AlphaFoldDB" id="A0A4Q5JC65"/>
<keyword evidence="3" id="KW-1185">Reference proteome</keyword>
<name>A0A4Q5JC65_9ACTN</name>
<protein>
    <recommendedName>
        <fullName evidence="4">Benzoate transporter</fullName>
    </recommendedName>
</protein>
<dbReference type="InterPro" id="IPR019198">
    <property type="entry name" value="Beta_propeller_containing"/>
</dbReference>
<evidence type="ECO:0000313" key="2">
    <source>
        <dbReference type="EMBL" id="RYU15591.1"/>
    </source>
</evidence>
<dbReference type="Pfam" id="PF09826">
    <property type="entry name" value="Beta_propel"/>
    <property type="match status" value="1"/>
</dbReference>
<keyword evidence="1" id="KW-0732">Signal</keyword>
<evidence type="ECO:0008006" key="4">
    <source>
        <dbReference type="Google" id="ProtNLM"/>
    </source>
</evidence>
<dbReference type="RefSeq" id="WP_129984874.1">
    <property type="nucleotide sequence ID" value="NZ_SDPU01000001.1"/>
</dbReference>
<evidence type="ECO:0000313" key="3">
    <source>
        <dbReference type="Proteomes" id="UP000291189"/>
    </source>
</evidence>
<comment type="caution">
    <text evidence="2">The sequence shown here is derived from an EMBL/GenBank/DDBJ whole genome shotgun (WGS) entry which is preliminary data.</text>
</comment>
<dbReference type="OrthoDB" id="9778998at2"/>
<feature type="chain" id="PRO_5038929727" description="Benzoate transporter" evidence="1">
    <location>
        <begin position="19"/>
        <end position="599"/>
    </location>
</feature>
<reference evidence="2 3" key="1">
    <citation type="submission" date="2019-01" db="EMBL/GenBank/DDBJ databases">
        <title>Nocardioides guangzhouensis sp. nov., an actinobacterium isolated from soil.</title>
        <authorList>
            <person name="Fu Y."/>
            <person name="Cai Y."/>
            <person name="Lin Z."/>
            <person name="Chen P."/>
        </authorList>
    </citation>
    <scope>NUCLEOTIDE SEQUENCE [LARGE SCALE GENOMIC DNA]</scope>
    <source>
        <strain evidence="2 3">NBRC 105384</strain>
    </source>
</reference>
<dbReference type="Proteomes" id="UP000291189">
    <property type="component" value="Unassembled WGS sequence"/>
</dbReference>
<evidence type="ECO:0000256" key="1">
    <source>
        <dbReference type="SAM" id="SignalP"/>
    </source>
</evidence>
<proteinExistence type="predicted"/>
<accession>A0A4Q5JC65</accession>
<sequence>MNLPVRVALALTALPLLSLPTAPVGSVAQSPGLSGFADCMALRQWYVAAALPRVGPWGWNVPIVAYDTAVRGAAAAEAVGNSGTGTNVQETGVDEPDVAKTDGSLLVRTLGRRLVVVDVSGARPRELSRTRLPGNGTTDPELLLVGSTVLALATEGGEVGEVGDRTHVTRVDVTDPAHPVVLSHQRVDGSLVEAREYGDGTTRVVVATGLPELDFVRPSRTRTPREALRHNRAVVRATPVETWLPGLRQGDGRGRHPLLDCAAVLHPGASAGFGTLSVLTFAASDPRGLTATGILAEGDLAYSSAQRLYVGTLDGQWWDDVVLRGGGAGEVDDPPTTQVHAFALDGTGTRYVASGRVPGTVRDRWSFSEHDGVLRVATALGRGWLPRENAVLTLAERDGRLEVAGRLDGLGPREQIRSVRWLGDLAVVVTFRQVDPLYTLDLADPTAPRRLGALKIPGFSSYLHPLGDGLLLGLGEHADRRGRSLGGQAAVFDLSDLTRVRRAGSVRLGLSDRFAAAWETRAFTYLPDQRLVLAGVESWGRGGTRLVALHVGRAGTLRRVGSWEAGRWSAGDLRALPLGDGRVAMVRRGDHRVRLLELG</sequence>
<gene>
    <name evidence="2" type="ORF">ETU37_00265</name>
</gene>
<organism evidence="2 3">
    <name type="scientific">Nocardioides iriomotensis</name>
    <dbReference type="NCBI Taxonomy" id="715784"/>
    <lineage>
        <taxon>Bacteria</taxon>
        <taxon>Bacillati</taxon>
        <taxon>Actinomycetota</taxon>
        <taxon>Actinomycetes</taxon>
        <taxon>Propionibacteriales</taxon>
        <taxon>Nocardioidaceae</taxon>
        <taxon>Nocardioides</taxon>
    </lineage>
</organism>
<feature type="signal peptide" evidence="1">
    <location>
        <begin position="1"/>
        <end position="18"/>
    </location>
</feature>